<dbReference type="AlphaFoldDB" id="A0AA45KG24"/>
<keyword evidence="11" id="KW-1185">Reference proteome</keyword>
<evidence type="ECO:0000256" key="5">
    <source>
        <dbReference type="ARBA" id="ARBA00022801"/>
    </source>
</evidence>
<dbReference type="Pfam" id="PF02929">
    <property type="entry name" value="Bgal_small_N"/>
    <property type="match status" value="1"/>
</dbReference>
<dbReference type="KEGG" id="lti:JW886_09285"/>
<dbReference type="GO" id="GO:0030246">
    <property type="term" value="F:carbohydrate binding"/>
    <property type="evidence" value="ECO:0007669"/>
    <property type="project" value="InterPro"/>
</dbReference>
<gene>
    <name evidence="10" type="ORF">JW886_09285</name>
</gene>
<dbReference type="SUPFAM" id="SSF74650">
    <property type="entry name" value="Galactose mutarotase-like"/>
    <property type="match status" value="1"/>
</dbReference>
<sequence>MIKLSDILARKDWENPSISNWHRLAMHTPMAYEETRNLNGEWDFTHFSSIQEIPQDWLERSDFEGKIPVPSNWQLTFPDETDVPIYTNVAYPIPVDPPYAPDSNPVGGYCRQFELSEEWLASGHIHLTFEGAGSAFHVWLNGQYVGYSEDGRLPAEFDVTSQAQKGMNEVRVLVLRWSKATYFEDQDMWRMSGIFRPVKLQHLTENYLLDFSVVTELDADFDFAEIFVEAKACDMNNATLKVELYDAEKLVAQATGFQSTLQLTHPILWSDELPHLYRLELSLWDAAGELLQQETKKIGVRKVEISQGQLKVNGKPLLIRGVNKHEFTPDHGYVVSEEVMLKDIKLMKAHHFNAVRCSHYPNQSRWYELCDEYGLYVVDEANIETHGMLPMNRLTDDPTYLPLMSERVTRMVVRDRNHPSVIIWSLGNEAGYGRNHQALYEWCKAFDPTRPVHYEGGDDETRGASPATDIICPMYARVDDSSINAPYSLKEWMGVAGETRPLVLCEYAHNMGNSMGGFGKYWQAFRTIDRLQGGFIWDWADQSLWKEGHFTYGGDFGDLPNDRQFSLNGLVFADRTPKPALAEVKYWQQYLQFTLQKDPIGNPVSLTVKSEYLFRNTDNERLSYQLTDGKEVFFEAAVDLKLSPGESLTLPLSHLPEREGSTLLLNVEVETIAATALLPAHFEVAHEQFILQEALTLVDSEQMLTDSPVIKSQLRLSSDKQTVTVSAGGQTFVFDQRTGDLSQWVDEKGDEKLLTGLSEQFTRAPLDNDIGVSEVEHIDPWAWYERWKAAGFYDLQLHLKRLTTEESSDAITVCAVTEYHAHGSVAFRTQRRYRIDRAGKLLLQVDVMRHQKLPEPARIGLTVQLADRAKDASYFGLGPDENYPDRKGTARLGNWQQPLTELSTPYVFPSENGLRMGVQSLSYGSLIFKASGQSFAFNLSPYSQQQLHEVDHWHLLQEEAGTWLNIDGFHMGVGGDDSWSPSVGALDLLREPHYHYELQLSSQLTGVEKP</sequence>
<keyword evidence="6 8" id="KW-0326">Glycosidase</keyword>
<dbReference type="InterPro" id="IPR017853">
    <property type="entry name" value="GH"/>
</dbReference>
<dbReference type="Pfam" id="PF02836">
    <property type="entry name" value="Glyco_hydro_2_C"/>
    <property type="match status" value="1"/>
</dbReference>
<dbReference type="InterPro" id="IPR032312">
    <property type="entry name" value="LacZ_4"/>
</dbReference>
<evidence type="ECO:0000259" key="9">
    <source>
        <dbReference type="SMART" id="SM01038"/>
    </source>
</evidence>
<dbReference type="EMBL" id="CP070872">
    <property type="protein sequence ID" value="QSE76627.1"/>
    <property type="molecule type" value="Genomic_DNA"/>
</dbReference>
<dbReference type="Gene3D" id="2.60.120.260">
    <property type="entry name" value="Galactose-binding domain-like"/>
    <property type="match status" value="1"/>
</dbReference>
<dbReference type="InterPro" id="IPR023232">
    <property type="entry name" value="Glyco_hydro_2_AS"/>
</dbReference>
<dbReference type="InterPro" id="IPR004199">
    <property type="entry name" value="B-gal_small/dom_5"/>
</dbReference>
<dbReference type="Pfam" id="PF02837">
    <property type="entry name" value="Glyco_hydro_2_N"/>
    <property type="match status" value="1"/>
</dbReference>
<dbReference type="RefSeq" id="WP_205871933.1">
    <property type="nucleotide sequence ID" value="NZ_CP070872.1"/>
</dbReference>
<dbReference type="InterPro" id="IPR013783">
    <property type="entry name" value="Ig-like_fold"/>
</dbReference>
<feature type="domain" description="Beta galactosidase small chain/" evidence="9">
    <location>
        <begin position="724"/>
        <end position="1001"/>
    </location>
</feature>
<keyword evidence="5 8" id="KW-0378">Hydrolase</keyword>
<dbReference type="InterPro" id="IPR006101">
    <property type="entry name" value="Glyco_hydro_2"/>
</dbReference>
<dbReference type="InterPro" id="IPR023230">
    <property type="entry name" value="Glyco_hydro_2_CS"/>
</dbReference>
<comment type="similarity">
    <text evidence="2 8">Belongs to the glycosyl hydrolase 2 family.</text>
</comment>
<dbReference type="Pfam" id="PF16353">
    <property type="entry name" value="LacZ_4"/>
    <property type="match status" value="1"/>
</dbReference>
<organism evidence="10 11">
    <name type="scientific">Lactococcus taiwanensis</name>
    <dbReference type="NCBI Taxonomy" id="1151742"/>
    <lineage>
        <taxon>Bacteria</taxon>
        <taxon>Bacillati</taxon>
        <taxon>Bacillota</taxon>
        <taxon>Bacilli</taxon>
        <taxon>Lactobacillales</taxon>
        <taxon>Streptococcaceae</taxon>
        <taxon>Lactococcus</taxon>
    </lineage>
</organism>
<dbReference type="InterPro" id="IPR036156">
    <property type="entry name" value="Beta-gal/glucu_dom_sf"/>
</dbReference>
<dbReference type="Gene3D" id="3.20.20.80">
    <property type="entry name" value="Glycosidases"/>
    <property type="match status" value="1"/>
</dbReference>
<dbReference type="InterPro" id="IPR006102">
    <property type="entry name" value="Ig-like_GH2"/>
</dbReference>
<dbReference type="SUPFAM" id="SSF49785">
    <property type="entry name" value="Galactose-binding domain-like"/>
    <property type="match status" value="1"/>
</dbReference>
<dbReference type="PRINTS" id="PR00132">
    <property type="entry name" value="GLHYDRLASE2"/>
</dbReference>
<evidence type="ECO:0000256" key="8">
    <source>
        <dbReference type="RuleBase" id="RU361154"/>
    </source>
</evidence>
<dbReference type="Gene3D" id="2.70.98.10">
    <property type="match status" value="1"/>
</dbReference>
<evidence type="ECO:0000256" key="1">
    <source>
        <dbReference type="ARBA" id="ARBA00001412"/>
    </source>
</evidence>
<dbReference type="NCBIfam" id="NF007074">
    <property type="entry name" value="PRK09525.1"/>
    <property type="match status" value="1"/>
</dbReference>
<dbReference type="PROSITE" id="PS00608">
    <property type="entry name" value="GLYCOSYL_HYDROL_F2_2"/>
    <property type="match status" value="1"/>
</dbReference>
<dbReference type="SMART" id="SM01038">
    <property type="entry name" value="Bgal_small_N"/>
    <property type="match status" value="1"/>
</dbReference>
<dbReference type="PROSITE" id="PS00719">
    <property type="entry name" value="GLYCOSYL_HYDROL_F2_1"/>
    <property type="match status" value="1"/>
</dbReference>
<evidence type="ECO:0000256" key="4">
    <source>
        <dbReference type="ARBA" id="ARBA00013303"/>
    </source>
</evidence>
<evidence type="ECO:0000256" key="2">
    <source>
        <dbReference type="ARBA" id="ARBA00007401"/>
    </source>
</evidence>
<dbReference type="SUPFAM" id="SSF51445">
    <property type="entry name" value="(Trans)glycosidases"/>
    <property type="match status" value="1"/>
</dbReference>
<reference evidence="10 11" key="1">
    <citation type="submission" date="2021-02" db="EMBL/GenBank/DDBJ databases">
        <title>Complete genome sequence of Lactococcus lactis strain K_LL004.</title>
        <authorList>
            <person name="Kim H.B."/>
        </authorList>
    </citation>
    <scope>NUCLEOTIDE SEQUENCE [LARGE SCALE GENOMIC DNA]</scope>
    <source>
        <strain evidence="10 11">K_LL004</strain>
    </source>
</reference>
<evidence type="ECO:0000313" key="11">
    <source>
        <dbReference type="Proteomes" id="UP000663608"/>
    </source>
</evidence>
<dbReference type="EC" id="3.2.1.23" evidence="3 8"/>
<dbReference type="Gene3D" id="2.60.40.10">
    <property type="entry name" value="Immunoglobulins"/>
    <property type="match status" value="2"/>
</dbReference>
<dbReference type="PANTHER" id="PTHR46323:SF2">
    <property type="entry name" value="BETA-GALACTOSIDASE"/>
    <property type="match status" value="1"/>
</dbReference>
<dbReference type="Proteomes" id="UP000663608">
    <property type="component" value="Chromosome"/>
</dbReference>
<dbReference type="InterPro" id="IPR006103">
    <property type="entry name" value="Glyco_hydro_2_cat"/>
</dbReference>
<proteinExistence type="inferred from homology"/>
<dbReference type="GO" id="GO:0004565">
    <property type="term" value="F:beta-galactosidase activity"/>
    <property type="evidence" value="ECO:0007669"/>
    <property type="project" value="UniProtKB-EC"/>
</dbReference>
<dbReference type="PANTHER" id="PTHR46323">
    <property type="entry name" value="BETA-GALACTOSIDASE"/>
    <property type="match status" value="1"/>
</dbReference>
<evidence type="ECO:0000256" key="3">
    <source>
        <dbReference type="ARBA" id="ARBA00012756"/>
    </source>
</evidence>
<evidence type="ECO:0000313" key="10">
    <source>
        <dbReference type="EMBL" id="QSE76627.1"/>
    </source>
</evidence>
<accession>A0AA45KG24</accession>
<dbReference type="GO" id="GO:0009341">
    <property type="term" value="C:beta-galactosidase complex"/>
    <property type="evidence" value="ECO:0007669"/>
    <property type="project" value="InterPro"/>
</dbReference>
<dbReference type="InterPro" id="IPR011013">
    <property type="entry name" value="Gal_mutarotase_sf_dom"/>
</dbReference>
<dbReference type="InterPro" id="IPR008979">
    <property type="entry name" value="Galactose-bd-like_sf"/>
</dbReference>
<dbReference type="InterPro" id="IPR014718">
    <property type="entry name" value="GH-type_carb-bd"/>
</dbReference>
<dbReference type="GO" id="GO:0005990">
    <property type="term" value="P:lactose catabolic process"/>
    <property type="evidence" value="ECO:0007669"/>
    <property type="project" value="TreeGrafter"/>
</dbReference>
<dbReference type="FunFam" id="3.20.20.80:FF:000018">
    <property type="entry name" value="Beta-galactosidase"/>
    <property type="match status" value="1"/>
</dbReference>
<dbReference type="InterPro" id="IPR050347">
    <property type="entry name" value="Bact_Beta-galactosidase"/>
</dbReference>
<evidence type="ECO:0000256" key="6">
    <source>
        <dbReference type="ARBA" id="ARBA00023295"/>
    </source>
</evidence>
<protein>
    <recommendedName>
        <fullName evidence="4 8">Beta-galactosidase</fullName>
        <ecNumber evidence="3 8">3.2.1.23</ecNumber>
    </recommendedName>
    <alternativeName>
        <fullName evidence="7 8">Lactase</fullName>
    </alternativeName>
</protein>
<evidence type="ECO:0000256" key="7">
    <source>
        <dbReference type="ARBA" id="ARBA00032230"/>
    </source>
</evidence>
<comment type="catalytic activity">
    <reaction evidence="1 8">
        <text>Hydrolysis of terminal non-reducing beta-D-galactose residues in beta-D-galactosides.</text>
        <dbReference type="EC" id="3.2.1.23"/>
    </reaction>
</comment>
<dbReference type="SUPFAM" id="SSF49303">
    <property type="entry name" value="beta-Galactosidase/glucuronidase domain"/>
    <property type="match status" value="2"/>
</dbReference>
<dbReference type="Pfam" id="PF00703">
    <property type="entry name" value="Glyco_hydro_2"/>
    <property type="match status" value="1"/>
</dbReference>
<name>A0AA45KG24_9LACT</name>
<dbReference type="InterPro" id="IPR006104">
    <property type="entry name" value="Glyco_hydro_2_N"/>
</dbReference>